<reference evidence="5 6" key="1">
    <citation type="submission" date="2015-02" db="EMBL/GenBank/DDBJ databases">
        <authorList>
            <person name="Ju K.-S."/>
            <person name="Doroghazi J.R."/>
            <person name="Metcalf W."/>
        </authorList>
    </citation>
    <scope>NUCLEOTIDE SEQUENCE [LARGE SCALE GENOMIC DNA]</scope>
    <source>
        <strain evidence="5 6">NRRL ISP-5550</strain>
    </source>
</reference>
<evidence type="ECO:0000313" key="5">
    <source>
        <dbReference type="EMBL" id="KJY23699.1"/>
    </source>
</evidence>
<dbReference type="Gene3D" id="3.30.428.10">
    <property type="entry name" value="HIT-like"/>
    <property type="match status" value="1"/>
</dbReference>
<evidence type="ECO:0000256" key="1">
    <source>
        <dbReference type="PIRSR" id="PIRSR601310-1"/>
    </source>
</evidence>
<sequence length="127" mass="14041">MSTNATVSDFYCHQALTGQVETRPVMETERVLAFHHTNPSYPVHIVVIPKEHVPSLTDLGSAGPDLLAEVVGVVRDVAALVEAERGACSVVTNLGLYQESKHMHWHVLWRGESETEIRSTYGHHDAD</sequence>
<evidence type="ECO:0000313" key="6">
    <source>
        <dbReference type="Proteomes" id="UP000033551"/>
    </source>
</evidence>
<dbReference type="EMBL" id="JZWV01001386">
    <property type="protein sequence ID" value="KJY23699.1"/>
    <property type="molecule type" value="Genomic_DNA"/>
</dbReference>
<dbReference type="Pfam" id="PF01230">
    <property type="entry name" value="HIT"/>
    <property type="match status" value="1"/>
</dbReference>
<dbReference type="InterPro" id="IPR036265">
    <property type="entry name" value="HIT-like_sf"/>
</dbReference>
<dbReference type="Proteomes" id="UP000033551">
    <property type="component" value="Unassembled WGS sequence"/>
</dbReference>
<dbReference type="PANTHER" id="PTHR23089">
    <property type="entry name" value="HISTIDINE TRIAD HIT PROTEIN"/>
    <property type="match status" value="1"/>
</dbReference>
<dbReference type="RefSeq" id="WP_045952157.1">
    <property type="nucleotide sequence ID" value="NZ_JZWV01001386.1"/>
</dbReference>
<keyword evidence="5" id="KW-0378">Hydrolase</keyword>
<comment type="caution">
    <text evidence="5">The sequence shown here is derived from an EMBL/GenBank/DDBJ whole genome shotgun (WGS) entry which is preliminary data.</text>
</comment>
<name>A0A0F4IPT8_9ACTN</name>
<dbReference type="SUPFAM" id="SSF54197">
    <property type="entry name" value="HIT-like"/>
    <property type="match status" value="1"/>
</dbReference>
<evidence type="ECO:0000256" key="2">
    <source>
        <dbReference type="PIRSR" id="PIRSR601310-3"/>
    </source>
</evidence>
<dbReference type="PROSITE" id="PS51084">
    <property type="entry name" value="HIT_2"/>
    <property type="match status" value="1"/>
</dbReference>
<dbReference type="PATRIC" id="fig|68223.7.peg.4938"/>
<feature type="short sequence motif" description="Histidine triad motif" evidence="2 3">
    <location>
        <begin position="102"/>
        <end position="106"/>
    </location>
</feature>
<organism evidence="5 6">
    <name type="scientific">Streptomyces katrae</name>
    <dbReference type="NCBI Taxonomy" id="68223"/>
    <lineage>
        <taxon>Bacteria</taxon>
        <taxon>Bacillati</taxon>
        <taxon>Actinomycetota</taxon>
        <taxon>Actinomycetes</taxon>
        <taxon>Kitasatosporales</taxon>
        <taxon>Streptomycetaceae</taxon>
        <taxon>Streptomyces</taxon>
    </lineage>
</organism>
<feature type="active site" description="Tele-AMP-histidine intermediate" evidence="1">
    <location>
        <position position="104"/>
    </location>
</feature>
<keyword evidence="6" id="KW-1185">Reference proteome</keyword>
<dbReference type="InterPro" id="IPR011146">
    <property type="entry name" value="HIT-like"/>
</dbReference>
<evidence type="ECO:0000259" key="4">
    <source>
        <dbReference type="PROSITE" id="PS51084"/>
    </source>
</evidence>
<protein>
    <submittedName>
        <fullName evidence="5">HIT family hydrolase</fullName>
    </submittedName>
</protein>
<evidence type="ECO:0000256" key="3">
    <source>
        <dbReference type="PROSITE-ProRule" id="PRU00464"/>
    </source>
</evidence>
<dbReference type="AlphaFoldDB" id="A0A0F4IPT8"/>
<feature type="domain" description="HIT" evidence="4">
    <location>
        <begin position="11"/>
        <end position="117"/>
    </location>
</feature>
<gene>
    <name evidence="5" type="ORF">VR44_37575</name>
</gene>
<accession>A0A0F4IPT8</accession>
<dbReference type="InterPro" id="IPR001310">
    <property type="entry name" value="Histidine_triad_HIT"/>
</dbReference>
<proteinExistence type="predicted"/>
<dbReference type="PRINTS" id="PR00332">
    <property type="entry name" value="HISTRIAD"/>
</dbReference>
<dbReference type="GO" id="GO:0016787">
    <property type="term" value="F:hydrolase activity"/>
    <property type="evidence" value="ECO:0007669"/>
    <property type="project" value="UniProtKB-KW"/>
</dbReference>